<feature type="region of interest" description="Disordered" evidence="1">
    <location>
        <begin position="101"/>
        <end position="122"/>
    </location>
</feature>
<feature type="compositionally biased region" description="Basic residues" evidence="1">
    <location>
        <begin position="71"/>
        <end position="80"/>
    </location>
</feature>
<gene>
    <name evidence="2" type="ORF">PIB30_091978</name>
</gene>
<evidence type="ECO:0000313" key="3">
    <source>
        <dbReference type="Proteomes" id="UP001341840"/>
    </source>
</evidence>
<keyword evidence="3" id="KW-1185">Reference proteome</keyword>
<dbReference type="Proteomes" id="UP001341840">
    <property type="component" value="Unassembled WGS sequence"/>
</dbReference>
<feature type="compositionally biased region" description="Polar residues" evidence="1">
    <location>
        <begin position="1"/>
        <end position="24"/>
    </location>
</feature>
<sequence length="122" mass="13214">MASTASSHTDTEINATSHQTSLLLPSQHEVPHILQITVPHSAEAEQHSPPTMEATVVSHSASQKEKASSKEKKKKKKARDKKIVPAPPKFLEADTVAPLNEEGFLKAPEPSIKTSDLWSSDA</sequence>
<proteinExistence type="predicted"/>
<organism evidence="2 3">
    <name type="scientific">Stylosanthes scabra</name>
    <dbReference type="NCBI Taxonomy" id="79078"/>
    <lineage>
        <taxon>Eukaryota</taxon>
        <taxon>Viridiplantae</taxon>
        <taxon>Streptophyta</taxon>
        <taxon>Embryophyta</taxon>
        <taxon>Tracheophyta</taxon>
        <taxon>Spermatophyta</taxon>
        <taxon>Magnoliopsida</taxon>
        <taxon>eudicotyledons</taxon>
        <taxon>Gunneridae</taxon>
        <taxon>Pentapetalae</taxon>
        <taxon>rosids</taxon>
        <taxon>fabids</taxon>
        <taxon>Fabales</taxon>
        <taxon>Fabaceae</taxon>
        <taxon>Papilionoideae</taxon>
        <taxon>50 kb inversion clade</taxon>
        <taxon>dalbergioids sensu lato</taxon>
        <taxon>Dalbergieae</taxon>
        <taxon>Pterocarpus clade</taxon>
        <taxon>Stylosanthes</taxon>
    </lineage>
</organism>
<name>A0ABU6SVX8_9FABA</name>
<accession>A0ABU6SVX8</accession>
<feature type="compositionally biased region" description="Polar residues" evidence="1">
    <location>
        <begin position="112"/>
        <end position="122"/>
    </location>
</feature>
<reference evidence="2 3" key="1">
    <citation type="journal article" date="2023" name="Plants (Basel)">
        <title>Bridging the Gap: Combining Genomics and Transcriptomics Approaches to Understand Stylosanthes scabra, an Orphan Legume from the Brazilian Caatinga.</title>
        <authorList>
            <person name="Ferreira-Neto J.R.C."/>
            <person name="da Silva M.D."/>
            <person name="Binneck E."/>
            <person name="de Melo N.F."/>
            <person name="da Silva R.H."/>
            <person name="de Melo A.L.T.M."/>
            <person name="Pandolfi V."/>
            <person name="Bustamante F.O."/>
            <person name="Brasileiro-Vidal A.C."/>
            <person name="Benko-Iseppon A.M."/>
        </authorList>
    </citation>
    <scope>NUCLEOTIDE SEQUENCE [LARGE SCALE GENOMIC DNA]</scope>
    <source>
        <tissue evidence="2">Leaves</tissue>
    </source>
</reference>
<feature type="region of interest" description="Disordered" evidence="1">
    <location>
        <begin position="1"/>
        <end position="89"/>
    </location>
</feature>
<evidence type="ECO:0000313" key="2">
    <source>
        <dbReference type="EMBL" id="MED6140314.1"/>
    </source>
</evidence>
<dbReference type="EMBL" id="JASCZI010062284">
    <property type="protein sequence ID" value="MED6140314.1"/>
    <property type="molecule type" value="Genomic_DNA"/>
</dbReference>
<protein>
    <submittedName>
        <fullName evidence="2">Uncharacterized protein</fullName>
    </submittedName>
</protein>
<comment type="caution">
    <text evidence="2">The sequence shown here is derived from an EMBL/GenBank/DDBJ whole genome shotgun (WGS) entry which is preliminary data.</text>
</comment>
<evidence type="ECO:0000256" key="1">
    <source>
        <dbReference type="SAM" id="MobiDB-lite"/>
    </source>
</evidence>